<sequence length="62" mass="6684">MPDKYGAVQDLENAMVNANNVISFSQKAKPVALGPERDLATAIESIGFALHAIARAQKKMLE</sequence>
<accession>A0ABT2HDI8</accession>
<evidence type="ECO:0000313" key="2">
    <source>
        <dbReference type="Proteomes" id="UP001652264"/>
    </source>
</evidence>
<comment type="caution">
    <text evidence="1">The sequence shown here is derived from an EMBL/GenBank/DDBJ whole genome shotgun (WGS) entry which is preliminary data.</text>
</comment>
<keyword evidence="2" id="KW-1185">Reference proteome</keyword>
<dbReference type="Proteomes" id="UP001652264">
    <property type="component" value="Unassembled WGS sequence"/>
</dbReference>
<protein>
    <submittedName>
        <fullName evidence="1">Uncharacterized protein</fullName>
    </submittedName>
</protein>
<dbReference type="RefSeq" id="WP_141861677.1">
    <property type="nucleotide sequence ID" value="NZ_BMNV01000004.1"/>
</dbReference>
<dbReference type="EMBL" id="JANVAD010000001">
    <property type="protein sequence ID" value="MCS6521314.1"/>
    <property type="molecule type" value="Genomic_DNA"/>
</dbReference>
<organism evidence="1 2">
    <name type="scientific">Curtobacterium citreum</name>
    <dbReference type="NCBI Taxonomy" id="2036"/>
    <lineage>
        <taxon>Bacteria</taxon>
        <taxon>Bacillati</taxon>
        <taxon>Actinomycetota</taxon>
        <taxon>Actinomycetes</taxon>
        <taxon>Micrococcales</taxon>
        <taxon>Microbacteriaceae</taxon>
        <taxon>Curtobacterium</taxon>
    </lineage>
</organism>
<dbReference type="GeneID" id="95324233"/>
<evidence type="ECO:0000313" key="1">
    <source>
        <dbReference type="EMBL" id="MCS6521314.1"/>
    </source>
</evidence>
<gene>
    <name evidence="1" type="ORF">NYQ28_01895</name>
</gene>
<proteinExistence type="predicted"/>
<name>A0ABT2HDI8_9MICO</name>
<reference evidence="1 2" key="1">
    <citation type="submission" date="2022-08" db="EMBL/GenBank/DDBJ databases">
        <title>Taxonomy of Curtobacterium flaccumfaciens.</title>
        <authorList>
            <person name="Osdaghi E."/>
            <person name="Taghavi S.M."/>
            <person name="Hamidizade M."/>
            <person name="Abachi H."/>
            <person name="Fazliarab A."/>
            <person name="Baeyen S."/>
            <person name="Portier P."/>
            <person name="Van Vaerenbergh J."/>
            <person name="Jacques M.-A."/>
        </authorList>
    </citation>
    <scope>NUCLEOTIDE SEQUENCE [LARGE SCALE GENOMIC DNA]</scope>
    <source>
        <strain evidence="1 2">LMG8786T</strain>
    </source>
</reference>